<reference evidence="2" key="1">
    <citation type="submission" date="2020-03" db="EMBL/GenBank/DDBJ databases">
        <authorList>
            <person name="Weist P."/>
        </authorList>
    </citation>
    <scope>NUCLEOTIDE SEQUENCE</scope>
</reference>
<protein>
    <submittedName>
        <fullName evidence="2">Uncharacterized protein</fullName>
    </submittedName>
</protein>
<evidence type="ECO:0000256" key="1">
    <source>
        <dbReference type="SAM" id="MobiDB-lite"/>
    </source>
</evidence>
<sequence>MAGLSDESRLTRLPGSFVRLQSLGPGKELRMCSRCGSKARGEDEGIKKSGEENLWLRPALMSPSKYSDPVTKIVKTGERRGKGASRGSSRQQGGAPLNKTLGV</sequence>
<name>A0A9N7U5I9_PLEPL</name>
<dbReference type="Proteomes" id="UP001153269">
    <property type="component" value="Unassembled WGS sequence"/>
</dbReference>
<keyword evidence="3" id="KW-1185">Reference proteome</keyword>
<accession>A0A9N7U5I9</accession>
<feature type="region of interest" description="Disordered" evidence="1">
    <location>
        <begin position="64"/>
        <end position="103"/>
    </location>
</feature>
<feature type="compositionally biased region" description="Low complexity" evidence="1">
    <location>
        <begin position="85"/>
        <end position="95"/>
    </location>
</feature>
<evidence type="ECO:0000313" key="3">
    <source>
        <dbReference type="Proteomes" id="UP001153269"/>
    </source>
</evidence>
<gene>
    <name evidence="2" type="ORF">PLEPLA_LOCUS13095</name>
</gene>
<organism evidence="2 3">
    <name type="scientific">Pleuronectes platessa</name>
    <name type="common">European plaice</name>
    <dbReference type="NCBI Taxonomy" id="8262"/>
    <lineage>
        <taxon>Eukaryota</taxon>
        <taxon>Metazoa</taxon>
        <taxon>Chordata</taxon>
        <taxon>Craniata</taxon>
        <taxon>Vertebrata</taxon>
        <taxon>Euteleostomi</taxon>
        <taxon>Actinopterygii</taxon>
        <taxon>Neopterygii</taxon>
        <taxon>Teleostei</taxon>
        <taxon>Neoteleostei</taxon>
        <taxon>Acanthomorphata</taxon>
        <taxon>Carangaria</taxon>
        <taxon>Pleuronectiformes</taxon>
        <taxon>Pleuronectoidei</taxon>
        <taxon>Pleuronectidae</taxon>
        <taxon>Pleuronectes</taxon>
    </lineage>
</organism>
<comment type="caution">
    <text evidence="2">The sequence shown here is derived from an EMBL/GenBank/DDBJ whole genome shotgun (WGS) entry which is preliminary data.</text>
</comment>
<dbReference type="AlphaFoldDB" id="A0A9N7U5I9"/>
<dbReference type="EMBL" id="CADEAL010000781">
    <property type="protein sequence ID" value="CAB1425165.1"/>
    <property type="molecule type" value="Genomic_DNA"/>
</dbReference>
<proteinExistence type="predicted"/>
<evidence type="ECO:0000313" key="2">
    <source>
        <dbReference type="EMBL" id="CAB1425165.1"/>
    </source>
</evidence>